<organism evidence="1 2">
    <name type="scientific">Dendrobium nobile</name>
    <name type="common">Orchid</name>
    <dbReference type="NCBI Taxonomy" id="94219"/>
    <lineage>
        <taxon>Eukaryota</taxon>
        <taxon>Viridiplantae</taxon>
        <taxon>Streptophyta</taxon>
        <taxon>Embryophyta</taxon>
        <taxon>Tracheophyta</taxon>
        <taxon>Spermatophyta</taxon>
        <taxon>Magnoliopsida</taxon>
        <taxon>Liliopsida</taxon>
        <taxon>Asparagales</taxon>
        <taxon>Orchidaceae</taxon>
        <taxon>Epidendroideae</taxon>
        <taxon>Malaxideae</taxon>
        <taxon>Dendrobiinae</taxon>
        <taxon>Dendrobium</taxon>
    </lineage>
</organism>
<dbReference type="AlphaFoldDB" id="A0A8T3C4C9"/>
<dbReference type="EMBL" id="JAGYWB010000004">
    <property type="protein sequence ID" value="KAI0524695.1"/>
    <property type="molecule type" value="Genomic_DNA"/>
</dbReference>
<evidence type="ECO:0000313" key="1">
    <source>
        <dbReference type="EMBL" id="KAI0524695.1"/>
    </source>
</evidence>
<dbReference type="InterPro" id="IPR043502">
    <property type="entry name" value="DNA/RNA_pol_sf"/>
</dbReference>
<accession>A0A8T3C4C9</accession>
<dbReference type="OrthoDB" id="780992at2759"/>
<dbReference type="CDD" id="cd09272">
    <property type="entry name" value="RNase_HI_RT_Ty1"/>
    <property type="match status" value="1"/>
</dbReference>
<protein>
    <recommendedName>
        <fullName evidence="3">Mitochondrial protein</fullName>
    </recommendedName>
</protein>
<name>A0A8T3C4C9_DENNO</name>
<dbReference type="PANTHER" id="PTHR11439">
    <property type="entry name" value="GAG-POL-RELATED RETROTRANSPOSON"/>
    <property type="match status" value="1"/>
</dbReference>
<sequence length="298" mass="33459">MRLFPQGTSSVSLFLGIMISFTPYGLFLDQQQYASDILSSAGFLNCKPLPTPITPRSSCSATQDTLLLQPTNYRRLAGSLQYLTITRPGLAFATNQLCQHMHDPKPIHIQALKRVLRYIQGTLDYGLPLCNSDLTLQTYVDADWASDSTDRKSISGFCTFLGQNLIFWSVKKQITIAKSSTETEYRALAAATSDVIWLRRLLFDFDATPTGPTTIFCDNVSALALANNSVFHARTKHIEIYYHFISHHIKHGEISVQHIHSIDQSADILTKSLPINRFQHLRTKLTIRSKDSQFEGAC</sequence>
<dbReference type="Proteomes" id="UP000829196">
    <property type="component" value="Unassembled WGS sequence"/>
</dbReference>
<reference evidence="1" key="1">
    <citation type="journal article" date="2022" name="Front. Genet.">
        <title>Chromosome-Scale Assembly of the Dendrobium nobile Genome Provides Insights Into the Molecular Mechanism of the Biosynthesis of the Medicinal Active Ingredient of Dendrobium.</title>
        <authorList>
            <person name="Xu Q."/>
            <person name="Niu S.-C."/>
            <person name="Li K.-L."/>
            <person name="Zheng P.-J."/>
            <person name="Zhang X.-J."/>
            <person name="Jia Y."/>
            <person name="Liu Y."/>
            <person name="Niu Y.-X."/>
            <person name="Yu L.-H."/>
            <person name="Chen D.-F."/>
            <person name="Zhang G.-Q."/>
        </authorList>
    </citation>
    <scope>NUCLEOTIDE SEQUENCE</scope>
    <source>
        <tissue evidence="1">Leaf</tissue>
    </source>
</reference>
<dbReference type="SUPFAM" id="SSF56672">
    <property type="entry name" value="DNA/RNA polymerases"/>
    <property type="match status" value="1"/>
</dbReference>
<proteinExistence type="predicted"/>
<gene>
    <name evidence="1" type="ORF">KFK09_004077</name>
</gene>
<comment type="caution">
    <text evidence="1">The sequence shown here is derived from an EMBL/GenBank/DDBJ whole genome shotgun (WGS) entry which is preliminary data.</text>
</comment>
<evidence type="ECO:0000313" key="2">
    <source>
        <dbReference type="Proteomes" id="UP000829196"/>
    </source>
</evidence>
<dbReference type="PANTHER" id="PTHR11439:SF455">
    <property type="entry name" value="RLK (RECEPTOR-LIKE PROTEIN KINASE) 8, PUTATIVE-RELATED"/>
    <property type="match status" value="1"/>
</dbReference>
<keyword evidence="2" id="KW-1185">Reference proteome</keyword>
<evidence type="ECO:0008006" key="3">
    <source>
        <dbReference type="Google" id="ProtNLM"/>
    </source>
</evidence>